<dbReference type="GO" id="GO:0005634">
    <property type="term" value="C:nucleus"/>
    <property type="evidence" value="ECO:0007669"/>
    <property type="project" value="TreeGrafter"/>
</dbReference>
<dbReference type="GO" id="GO:0003697">
    <property type="term" value="F:single-stranded DNA binding"/>
    <property type="evidence" value="ECO:0007669"/>
    <property type="project" value="TreeGrafter"/>
</dbReference>
<dbReference type="PANTHER" id="PTHR46060">
    <property type="entry name" value="MARINER MOS1 TRANSPOSASE-LIKE PROTEIN"/>
    <property type="match status" value="1"/>
</dbReference>
<dbReference type="GO" id="GO:0044774">
    <property type="term" value="P:mitotic DNA integrity checkpoint signaling"/>
    <property type="evidence" value="ECO:0007669"/>
    <property type="project" value="TreeGrafter"/>
</dbReference>
<dbReference type="GO" id="GO:0046975">
    <property type="term" value="F:histone H3K36 methyltransferase activity"/>
    <property type="evidence" value="ECO:0007669"/>
    <property type="project" value="TreeGrafter"/>
</dbReference>
<dbReference type="GO" id="GO:0000729">
    <property type="term" value="P:DNA double-strand break processing"/>
    <property type="evidence" value="ECO:0007669"/>
    <property type="project" value="TreeGrafter"/>
</dbReference>
<dbReference type="Gene3D" id="1.10.10.1450">
    <property type="match status" value="1"/>
</dbReference>
<reference evidence="2" key="1">
    <citation type="submission" date="2020-08" db="EMBL/GenBank/DDBJ databases">
        <title>Multicomponent nature underlies the extraordinary mechanical properties of spider dragline silk.</title>
        <authorList>
            <person name="Kono N."/>
            <person name="Nakamura H."/>
            <person name="Mori M."/>
            <person name="Yoshida Y."/>
            <person name="Ohtoshi R."/>
            <person name="Malay A.D."/>
            <person name="Moran D.A.P."/>
            <person name="Tomita M."/>
            <person name="Numata K."/>
            <person name="Arakawa K."/>
        </authorList>
    </citation>
    <scope>NUCLEOTIDE SEQUENCE</scope>
</reference>
<accession>A0A8X6TQK9</accession>
<dbReference type="GO" id="GO:0031297">
    <property type="term" value="P:replication fork processing"/>
    <property type="evidence" value="ECO:0007669"/>
    <property type="project" value="TreeGrafter"/>
</dbReference>
<dbReference type="InterPro" id="IPR041426">
    <property type="entry name" value="Mos1_HTH"/>
</dbReference>
<dbReference type="GO" id="GO:0000014">
    <property type="term" value="F:single-stranded DNA endodeoxyribonuclease activity"/>
    <property type="evidence" value="ECO:0007669"/>
    <property type="project" value="TreeGrafter"/>
</dbReference>
<dbReference type="GO" id="GO:0000793">
    <property type="term" value="C:condensed chromosome"/>
    <property type="evidence" value="ECO:0007669"/>
    <property type="project" value="TreeGrafter"/>
</dbReference>
<dbReference type="GO" id="GO:0042800">
    <property type="term" value="F:histone H3K4 methyltransferase activity"/>
    <property type="evidence" value="ECO:0007669"/>
    <property type="project" value="TreeGrafter"/>
</dbReference>
<dbReference type="GO" id="GO:0006303">
    <property type="term" value="P:double-strand break repair via nonhomologous end joining"/>
    <property type="evidence" value="ECO:0007669"/>
    <property type="project" value="TreeGrafter"/>
</dbReference>
<gene>
    <name evidence="2" type="primary">NCL1_24134</name>
    <name evidence="2" type="ORF">NPIL_296821</name>
</gene>
<dbReference type="PANTHER" id="PTHR46060:SF2">
    <property type="entry name" value="HISTONE-LYSINE N-METHYLTRANSFERASE SETMAR"/>
    <property type="match status" value="1"/>
</dbReference>
<dbReference type="OrthoDB" id="6431778at2759"/>
<protein>
    <submittedName>
        <fullName evidence="2">Histone-lysine N-methyltransferase SETMAR</fullName>
    </submittedName>
</protein>
<name>A0A8X6TQK9_NEPPI</name>
<dbReference type="GO" id="GO:0044547">
    <property type="term" value="F:DNA topoisomerase binding"/>
    <property type="evidence" value="ECO:0007669"/>
    <property type="project" value="TreeGrafter"/>
</dbReference>
<evidence type="ECO:0000313" key="2">
    <source>
        <dbReference type="EMBL" id="GFT40459.1"/>
    </source>
</evidence>
<dbReference type="GO" id="GO:0003690">
    <property type="term" value="F:double-stranded DNA binding"/>
    <property type="evidence" value="ECO:0007669"/>
    <property type="project" value="TreeGrafter"/>
</dbReference>
<comment type="caution">
    <text evidence="2">The sequence shown here is derived from an EMBL/GenBank/DDBJ whole genome shotgun (WGS) entry which is preliminary data.</text>
</comment>
<organism evidence="2 3">
    <name type="scientific">Nephila pilipes</name>
    <name type="common">Giant wood spider</name>
    <name type="synonym">Nephila maculata</name>
    <dbReference type="NCBI Taxonomy" id="299642"/>
    <lineage>
        <taxon>Eukaryota</taxon>
        <taxon>Metazoa</taxon>
        <taxon>Ecdysozoa</taxon>
        <taxon>Arthropoda</taxon>
        <taxon>Chelicerata</taxon>
        <taxon>Arachnida</taxon>
        <taxon>Araneae</taxon>
        <taxon>Araneomorphae</taxon>
        <taxon>Entelegynae</taxon>
        <taxon>Araneoidea</taxon>
        <taxon>Nephilidae</taxon>
        <taxon>Nephila</taxon>
    </lineage>
</organism>
<keyword evidence="3" id="KW-1185">Reference proteome</keyword>
<dbReference type="InterPro" id="IPR052709">
    <property type="entry name" value="Transposase-MT_Hybrid"/>
</dbReference>
<dbReference type="GO" id="GO:0015074">
    <property type="term" value="P:DNA integration"/>
    <property type="evidence" value="ECO:0007669"/>
    <property type="project" value="TreeGrafter"/>
</dbReference>
<feature type="domain" description="Mos1 transposase HTH" evidence="1">
    <location>
        <begin position="7"/>
        <end position="53"/>
    </location>
</feature>
<dbReference type="EMBL" id="BMAW01109856">
    <property type="protein sequence ID" value="GFT40459.1"/>
    <property type="molecule type" value="Genomic_DNA"/>
</dbReference>
<evidence type="ECO:0000313" key="3">
    <source>
        <dbReference type="Proteomes" id="UP000887013"/>
    </source>
</evidence>
<proteinExistence type="predicted"/>
<sequence length="179" mass="20471">MEVSKDLIRRCLLYGFKVGLSEAASCRTICLVFGDSAVNERTASHWFQKFRLGSLSVCDEPRSGRPHILDDEALQWAIEEDSSLTYRERAKQFNVSNKTLRLHMHRLLTHLTLRHPITTPSTPWTIISEENVSPKKQTCAEHSRTSLCPNPPSLTTRELHSWRHVAKKVLDADGEYSED</sequence>
<dbReference type="Proteomes" id="UP000887013">
    <property type="component" value="Unassembled WGS sequence"/>
</dbReference>
<dbReference type="Pfam" id="PF17906">
    <property type="entry name" value="HTH_48"/>
    <property type="match status" value="1"/>
</dbReference>
<evidence type="ECO:0000259" key="1">
    <source>
        <dbReference type="Pfam" id="PF17906"/>
    </source>
</evidence>
<dbReference type="GO" id="GO:0035861">
    <property type="term" value="C:site of double-strand break"/>
    <property type="evidence" value="ECO:0007669"/>
    <property type="project" value="TreeGrafter"/>
</dbReference>
<dbReference type="AlphaFoldDB" id="A0A8X6TQK9"/>